<organism evidence="1 2">
    <name type="scientific">Globodera rostochiensis</name>
    <name type="common">Golden nematode worm</name>
    <name type="synonym">Heterodera rostochiensis</name>
    <dbReference type="NCBI Taxonomy" id="31243"/>
    <lineage>
        <taxon>Eukaryota</taxon>
        <taxon>Metazoa</taxon>
        <taxon>Ecdysozoa</taxon>
        <taxon>Nematoda</taxon>
        <taxon>Chromadorea</taxon>
        <taxon>Rhabditida</taxon>
        <taxon>Tylenchina</taxon>
        <taxon>Tylenchomorpha</taxon>
        <taxon>Tylenchoidea</taxon>
        <taxon>Heteroderidae</taxon>
        <taxon>Heteroderinae</taxon>
        <taxon>Globodera</taxon>
    </lineage>
</organism>
<evidence type="ECO:0000313" key="2">
    <source>
        <dbReference type="WBParaSite" id="Gr19_v10_g3203.t1"/>
    </source>
</evidence>
<reference evidence="2" key="1">
    <citation type="submission" date="2022-11" db="UniProtKB">
        <authorList>
            <consortium name="WormBaseParasite"/>
        </authorList>
    </citation>
    <scope>IDENTIFICATION</scope>
</reference>
<keyword evidence="1" id="KW-1185">Reference proteome</keyword>
<evidence type="ECO:0000313" key="1">
    <source>
        <dbReference type="Proteomes" id="UP000887572"/>
    </source>
</evidence>
<accession>A0A914HQ48</accession>
<dbReference type="AlphaFoldDB" id="A0A914HQ48"/>
<dbReference type="WBParaSite" id="Gr19_v10_g3203.t1">
    <property type="protein sequence ID" value="Gr19_v10_g3203.t1"/>
    <property type="gene ID" value="Gr19_v10_g3203"/>
</dbReference>
<dbReference type="Proteomes" id="UP000887572">
    <property type="component" value="Unplaced"/>
</dbReference>
<protein>
    <submittedName>
        <fullName evidence="2">Uncharacterized protein</fullName>
    </submittedName>
</protein>
<proteinExistence type="predicted"/>
<name>A0A914HQ48_GLORO</name>
<sequence length="80" mass="8683">MPDQNSTSPIYYIVLRSGSLPDDPPNAFDDISAFSCSYDHFDRADDRSAVSSVVASGGTHRTHSSPPFKPPPIAAFVERL</sequence>